<keyword evidence="3" id="KW-0812">Transmembrane</keyword>
<dbReference type="SUPFAM" id="SSF53850">
    <property type="entry name" value="Periplasmic binding protein-like II"/>
    <property type="match status" value="1"/>
</dbReference>
<feature type="transmembrane region" description="Helical" evidence="3">
    <location>
        <begin position="836"/>
        <end position="853"/>
    </location>
</feature>
<feature type="compositionally biased region" description="Polar residues" evidence="2">
    <location>
        <begin position="1080"/>
        <end position="1104"/>
    </location>
</feature>
<dbReference type="InterPro" id="IPR050962">
    <property type="entry name" value="Phosphate-bind_PstS"/>
</dbReference>
<dbReference type="PANTHER" id="PTHR42996:SF1">
    <property type="entry name" value="PHOSPHATE-BINDING PROTEIN PSTS"/>
    <property type="match status" value="1"/>
</dbReference>
<feature type="region of interest" description="Disordered" evidence="2">
    <location>
        <begin position="1126"/>
        <end position="1189"/>
    </location>
</feature>
<organism evidence="5 6">
    <name type="scientific">Clydaea vesicula</name>
    <dbReference type="NCBI Taxonomy" id="447962"/>
    <lineage>
        <taxon>Eukaryota</taxon>
        <taxon>Fungi</taxon>
        <taxon>Fungi incertae sedis</taxon>
        <taxon>Chytridiomycota</taxon>
        <taxon>Chytridiomycota incertae sedis</taxon>
        <taxon>Chytridiomycetes</taxon>
        <taxon>Lobulomycetales</taxon>
        <taxon>Lobulomycetaceae</taxon>
        <taxon>Clydaea</taxon>
    </lineage>
</organism>
<dbReference type="Pfam" id="PF02566">
    <property type="entry name" value="OsmC"/>
    <property type="match status" value="1"/>
</dbReference>
<keyword evidence="3" id="KW-0472">Membrane</keyword>
<name>A0AAD5Y1D4_9FUNG</name>
<feature type="compositionally biased region" description="Polar residues" evidence="2">
    <location>
        <begin position="969"/>
        <end position="984"/>
    </location>
</feature>
<dbReference type="Proteomes" id="UP001211065">
    <property type="component" value="Unassembled WGS sequence"/>
</dbReference>
<dbReference type="Gene3D" id="3.40.190.10">
    <property type="entry name" value="Periplasmic binding protein-like II"/>
    <property type="match status" value="2"/>
</dbReference>
<feature type="compositionally biased region" description="Polar residues" evidence="2">
    <location>
        <begin position="1140"/>
        <end position="1155"/>
    </location>
</feature>
<dbReference type="InterPro" id="IPR015946">
    <property type="entry name" value="KH_dom-like_a/b"/>
</dbReference>
<evidence type="ECO:0000313" key="5">
    <source>
        <dbReference type="EMBL" id="KAJ3223453.1"/>
    </source>
</evidence>
<keyword evidence="6" id="KW-1185">Reference proteome</keyword>
<dbReference type="Gene3D" id="3.30.300.20">
    <property type="match status" value="1"/>
</dbReference>
<dbReference type="EMBL" id="JADGJW010000129">
    <property type="protein sequence ID" value="KAJ3223453.1"/>
    <property type="molecule type" value="Genomic_DNA"/>
</dbReference>
<dbReference type="PANTHER" id="PTHR42996">
    <property type="entry name" value="PHOSPHATE-BINDING PROTEIN PSTS"/>
    <property type="match status" value="1"/>
</dbReference>
<accession>A0AAD5Y1D4</accession>
<feature type="transmembrane region" description="Helical" evidence="3">
    <location>
        <begin position="722"/>
        <end position="743"/>
    </location>
</feature>
<evidence type="ECO:0000256" key="1">
    <source>
        <dbReference type="ARBA" id="ARBA00008725"/>
    </source>
</evidence>
<reference evidence="5" key="1">
    <citation type="submission" date="2020-05" db="EMBL/GenBank/DDBJ databases">
        <title>Phylogenomic resolution of chytrid fungi.</title>
        <authorList>
            <person name="Stajich J.E."/>
            <person name="Amses K."/>
            <person name="Simmons R."/>
            <person name="Seto K."/>
            <person name="Myers J."/>
            <person name="Bonds A."/>
            <person name="Quandt C.A."/>
            <person name="Barry K."/>
            <person name="Liu P."/>
            <person name="Grigoriev I."/>
            <person name="Longcore J.E."/>
            <person name="James T.Y."/>
        </authorList>
    </citation>
    <scope>NUCLEOTIDE SEQUENCE</scope>
    <source>
        <strain evidence="5">JEL0476</strain>
    </source>
</reference>
<proteinExistence type="inferred from homology"/>
<dbReference type="InterPro" id="IPR003718">
    <property type="entry name" value="OsmC/Ohr_fam"/>
</dbReference>
<feature type="transmembrane region" description="Helical" evidence="3">
    <location>
        <begin position="902"/>
        <end position="922"/>
    </location>
</feature>
<feature type="region of interest" description="Disordered" evidence="2">
    <location>
        <begin position="969"/>
        <end position="1104"/>
    </location>
</feature>
<sequence>MKLLLISLGGCSSLSVSSILKKQKQEISNFQVEVKGTREGDYPKPFKFIEMRFLVEGKNLDKAKVKNAFQLGINKYCGVHASLNAKISFEVEIKEEPLDFSKKSMVKIDILVEGGVSFIFILAIIASILLPIYVNESGNLSKIVKEYSIKSSGSAFPAAIYKNLFEGYEKLYSNVQYFNSYDINENFTEVQLELLNGDIIFASRESKLTNTVTPNDLNSETSANLGELTFPAFGTAIAIVYNLPFLKDVTLNLTSDVLGEIFSGNILFWNDKKITDLNKNANLTSESLIPVVSPKHKCNQAFFKYLSTHSKNFSSTLSDDWPNDFLNVQDELRVMLAVETLSNAIGFVTTNTLTALATSNHEFMVAAIQRTALEDPTLPSLENIKKAMEVHFTSENSSNIRIIDSVNKGSYPISFLQFAFTRNHYLFNNPKLLNQDEIKNQCEIVLEMVKFWNFTLQSKEASVILNSYGMVQIESSLRNNSLEAISLITCNRINLYKGLQKSIEQASYYIKNPLMLTWKKSTDFWSNLTIVFQEAILGGFLYVLMYGLLFFSTTACFLYHLKIYNDSLKEKKNKAVAKNFAQRLQKEQKEKSEDITEEEKFEEILAKKGPKSLKLLGTSDQKTKQARLSTQNLFAVISSLLTCLQLMHLSLSGSQLDLEYYPVYQFVSYGSLLFDKNIVYFWALTIGVFTWLFGMIFIISVRPYLQEFYPILMEKYEFLNKWLALFLPNYAAIFFTPTIEVLAKAFECRYTPNHVFISSFDPRAVDITCYSGVHWVMIIASLLFMNCFTIAVIRFSTILKAFRQIFDLKDEPWLIIYEPYIKCILVIAYYNVPHVAYFISSIILMSLTVALLYQFKPNAHRWFDVLRATLYGFNCVICVILLIIEVAVPENNFQVKSLIREIFSTVVLAITCAGVLFILYFVNKKFKPIISAEDAKKRRNEIDKLFKAISDGDAMGHWDSIEMLNNNGGSRKASNLLETPGLSNRRNRESFKSSFSEASPEAPGNDNFKPRSSRSYDANKPPRDILKNSVDVSEQDEEDSTPGQGDLEEAKRNEVSKFVDSSSLERKQSIVPPSFGPSINFISPSPSRKSSLAGGTTSSNGRRRSIMQSVISYGLGEPESLISSNLLTPNAKENRRRSYADNTNKPALFNPSLSGNKLIPNTVGNGRRTSYAPSDANTSNSQLTTGNNNLKNNYSVSKVSVAPSLSNFPWNDFRDLVVKAKLSGIISTDLSLSLLEEIENEDLFIVLLFKRSEGNFQKFIYLMNKKVSDIIGTKRYGNAAMRSSNSMLASSSNKGILMEEDED</sequence>
<dbReference type="SUPFAM" id="SSF82784">
    <property type="entry name" value="OsmC-like"/>
    <property type="match status" value="1"/>
</dbReference>
<evidence type="ECO:0000313" key="6">
    <source>
        <dbReference type="Proteomes" id="UP001211065"/>
    </source>
</evidence>
<dbReference type="Pfam" id="PF12849">
    <property type="entry name" value="PBP_like_2"/>
    <property type="match status" value="1"/>
</dbReference>
<evidence type="ECO:0000256" key="2">
    <source>
        <dbReference type="SAM" id="MobiDB-lite"/>
    </source>
</evidence>
<feature type="transmembrane region" description="Helical" evidence="3">
    <location>
        <begin position="865"/>
        <end position="887"/>
    </location>
</feature>
<feature type="transmembrane region" description="Helical" evidence="3">
    <location>
        <begin position="110"/>
        <end position="134"/>
    </location>
</feature>
<comment type="caution">
    <text evidence="5">The sequence shown here is derived from an EMBL/GenBank/DDBJ whole genome shotgun (WGS) entry which is preliminary data.</text>
</comment>
<feature type="domain" description="PBP" evidence="4">
    <location>
        <begin position="148"/>
        <end position="414"/>
    </location>
</feature>
<feature type="transmembrane region" description="Helical" evidence="3">
    <location>
        <begin position="772"/>
        <end position="793"/>
    </location>
</feature>
<protein>
    <recommendedName>
        <fullName evidence="4">PBP domain-containing protein</fullName>
    </recommendedName>
</protein>
<dbReference type="InterPro" id="IPR024370">
    <property type="entry name" value="PBP_domain"/>
</dbReference>
<feature type="compositionally biased region" description="Polar residues" evidence="2">
    <location>
        <begin position="1162"/>
        <end position="1189"/>
    </location>
</feature>
<comment type="similarity">
    <text evidence="1">Belongs to the PstS family.</text>
</comment>
<dbReference type="InterPro" id="IPR036102">
    <property type="entry name" value="OsmC/Ohrsf"/>
</dbReference>
<feature type="transmembrane region" description="Helical" evidence="3">
    <location>
        <begin position="679"/>
        <end position="701"/>
    </location>
</feature>
<feature type="compositionally biased region" description="Basic and acidic residues" evidence="2">
    <location>
        <begin position="1048"/>
        <end position="1068"/>
    </location>
</feature>
<feature type="transmembrane region" description="Helical" evidence="3">
    <location>
        <begin position="539"/>
        <end position="561"/>
    </location>
</feature>
<keyword evidence="3" id="KW-1133">Transmembrane helix</keyword>
<gene>
    <name evidence="5" type="ORF">HK099_001098</name>
</gene>
<feature type="transmembrane region" description="Helical" evidence="3">
    <location>
        <begin position="632"/>
        <end position="651"/>
    </location>
</feature>
<evidence type="ECO:0000256" key="3">
    <source>
        <dbReference type="SAM" id="Phobius"/>
    </source>
</evidence>
<evidence type="ECO:0000259" key="4">
    <source>
        <dbReference type="Pfam" id="PF12849"/>
    </source>
</evidence>